<dbReference type="Proteomes" id="UP000240987">
    <property type="component" value="Unassembled WGS sequence"/>
</dbReference>
<proteinExistence type="predicted"/>
<feature type="domain" description="DUF11" evidence="2">
    <location>
        <begin position="3015"/>
        <end position="3143"/>
    </location>
</feature>
<accession>A0A2T3JQZ2</accession>
<feature type="domain" description="DUF11" evidence="2">
    <location>
        <begin position="896"/>
        <end position="1012"/>
    </location>
</feature>
<dbReference type="PANTHER" id="PTHR34819">
    <property type="entry name" value="LARGE CYSTEINE-RICH PERIPLASMIC PROTEIN OMCB"/>
    <property type="match status" value="1"/>
</dbReference>
<feature type="signal peptide" evidence="1">
    <location>
        <begin position="1"/>
        <end position="28"/>
    </location>
</feature>
<dbReference type="InterPro" id="IPR013783">
    <property type="entry name" value="Ig-like_fold"/>
</dbReference>
<dbReference type="InterPro" id="IPR047589">
    <property type="entry name" value="DUF11_rpt"/>
</dbReference>
<dbReference type="NCBIfam" id="TIGR01451">
    <property type="entry name" value="B_ant_repeat"/>
    <property type="match status" value="9"/>
</dbReference>
<feature type="domain" description="DUF11" evidence="2">
    <location>
        <begin position="2306"/>
        <end position="2428"/>
    </location>
</feature>
<feature type="domain" description="DUF11" evidence="2">
    <location>
        <begin position="1907"/>
        <end position="2024"/>
    </location>
</feature>
<comment type="caution">
    <text evidence="3">The sequence shown here is derived from an EMBL/GenBank/DDBJ whole genome shotgun (WGS) entry which is preliminary data.</text>
</comment>
<reference evidence="3 4" key="1">
    <citation type="submission" date="2018-01" db="EMBL/GenBank/DDBJ databases">
        <title>Whole genome sequencing of Histamine producing bacteria.</title>
        <authorList>
            <person name="Butler K."/>
        </authorList>
    </citation>
    <scope>NUCLEOTIDE SEQUENCE [LARGE SCALE GENOMIC DNA]</scope>
    <source>
        <strain evidence="3 4">JCM 12947</strain>
    </source>
</reference>
<dbReference type="Gene3D" id="2.60.40.10">
    <property type="entry name" value="Immunoglobulins"/>
    <property type="match status" value="1"/>
</dbReference>
<protein>
    <recommendedName>
        <fullName evidence="2">DUF11 domain-containing protein</fullName>
    </recommendedName>
</protein>
<dbReference type="InterPro" id="IPR051172">
    <property type="entry name" value="Chlamydia_OmcB"/>
</dbReference>
<feature type="domain" description="DUF11" evidence="2">
    <location>
        <begin position="2039"/>
        <end position="2174"/>
    </location>
</feature>
<keyword evidence="4" id="KW-1185">Reference proteome</keyword>
<evidence type="ECO:0000313" key="4">
    <source>
        <dbReference type="Proteomes" id="UP000240987"/>
    </source>
</evidence>
<dbReference type="PANTHER" id="PTHR34819:SF3">
    <property type="entry name" value="CELL SURFACE PROTEIN"/>
    <property type="match status" value="1"/>
</dbReference>
<sequence>MNNGLAQVRFIPLCVFLLSVIFSGHVFAASSNVAISLSSTSAKYDNGDNIDYKLVVTNSARRGVESIEVKSDLLAVLADIDSGGEGNAFSAVSISANASSAKSSVGDFSTSGNLYAQNVTLAAGDTITYYLTARVADDVVGRIDASGSFISAAPHETIESNVVSVERVKYDFSVSKTVTEGDFAPGEVITYQIHIDNNGASLIKGMTVADAVRAIEATSIDGLSVPAFSSTSITASKSGSLSNVGSFNSSGNLSATNVSIDTGGWVEYHIKATVALDIVSSINNTAEATAHSVTNPSNTIVINPAKPNLSITKAVDKQNNYQVGDELTYTITASNSGRGIAYQYQVKDAISDISSLLANDASAKHDHTDVGANPFQSWTVKVASIGANSQSALTLAGEASDVDLDDVVSISPNESIKYTIRAVTKSVSISSIDNSAQVNDSTGRQVATSDVATSTNLDVLDTASASKKTTATQYSPGQWVPYDITIENSDSTKFANNVAMMDNLTTCVQTEQADGSTSDAFSGWKVKSVEEIGEGTDAGLVANKTSRQSGDFEFVADLAPNGKVVYHIEALVNENSVGHIHDTPGCDAIDESGSGLEMPKGKIQVKKTVDKTQFIPGDNLTYTITIENPAQGYVINVPVDDAISGVMASSVDGGDIKAFDSWTVVSSATNTSGATTNPTKPDLDGSISDNADIHTHATIYPGDTVTYTVTAKTDVKINGEIRNKVTAGDGGHSEVGSIPYIHDITIRKNVDIGTYSDSENTFTYTIEVKNGDPAGFAKGVHVFDDIEGIRADLLESKPAGAAENPFESWKITAVAEGDEADSGISGSVKDKNLNVYADIPPSGKIIYTVVGQLKERTQDHIIWGPFSNSVNAMLVTGDVTDNVTGNAISQPKKPNLRVTKDVSQPYYAVGEKVTYTIVVENIGDGYANDTTVFDDIASLGLFNEWKISSVETGLGTRVDKKYSSVKTTDNIDTQVDIAPHSKITFEVTGTVIDSLLDRGKITNTVKVHDNQNNREFDESAEIDEPEKDISVSIDKYSELVYYHPGQEHVYVVSVTNHSDKEMNDVSVVDDLSTMGVKTANDKDAHYPDANEDTAFESWGIERTIGSVSEQIIPSGSTTDLNDHITLQSGAEAVYRITTIVKDNVIEDTLENIAYLNVVSTDRNGKERTYKAFAKVQNHRAESGGAVVRKVSPAMYKPGDKVTYTITASSALGYFNNVAIQDEISKLSVTLLNGGEGNPFATDGDPTNPQFTVDVAIEDANPKDGGSTDGVLDGVVKANTDLDTIIDVAPHDKVIYTITGTVRDDAIGEINNDGLIVKPYAAQIEYKKETVEANYAPGKTLEYLLTVENTGNAHAQDVNIEDAISSVEVTDVDNNQIKAFTAWTIEPEYFGDFKTFASPGLYSDNHDLKTTADIPLGGKFVYHVTATVAETAAGDILNVLNVNGNTTSVTTRPETRQYDVSKEIVAYYDAAGDKLPNNNGYMPGGSVEYRIHIQNNSSSNIANIPVKDAIESIETDYFDNTTGQAFTSWKITKEKDSGSVSNAGSTSDNHDIDTHADLGHDGFVDYIIRAQISNKAVGDFSNTVDVFGLKKTSPVSTMLPAKVTLKKAVFDSAGKAISQYLPSQDVVYKIRLENTKQGTIYNQHLSDILSSITTDIAELSGSGKENPTANPFMQWNVSVDQSSGITNVDGFTGGNNVDIDTDIDIAPLGYIEFTVKAAIRDTALGQVTNTAHLKTSKGLSRDNSNRSLSATAVLDPQPKQVDHYKTIVSVGGATYSKDTHYLPGDEVEYQITVDNQSDGWANDITMKDEISKIMVELAGDKTETAFSSWVATHVISRGLDLEKDTYLPNYSPTGNLDLEADIAPKEGITFIIKAQIKDNALGTVDANTAIIDSQNDTTDPITPQASSLEIHKAVDTETFIPGQTVNYTVTVTNTGDTWLNDVVIKDPISAITAEIAGSLATLNIGPAFSSSSLLVKQSESYVSANPDGSISAIADIKPGDTITFTITAIVSDNVIGEISNTATADDIPSETVIIQPAPFDIEITKTADTKEFVPGQLITYTVTVSNPTNSWANDVAISDEVSKIEAEIAHDSAAGSAVTGPAFDAATITVDIAKGTSFVDGTGENATADIAPNSNVVFTIKVNVASNVVGEISNIANANDKSAEVVITPKTATFTIMKSVDEPTFIPGQVMTYSLVVENTTDAWANDVKITDDIAAINVEVAGGETGPAFDISSLKVISGVVDGEGFVFANPDGSVSAMADIGPASKVTVIFEATVAADVVGDIPNTAFANDIASEEVVITPKESTLEITKKVDAAEYVPGQELTYTVTVSNTSGSWANDIVIRDEVSKIQAEVAGGSASVPAIGDAFDVSSITFEAPVVINSIVAKTTDETAKADIAPNESVIFVIKAKVADNVIGDITNTASASGQDASVVTPAAKSEVEITKTSESKTYTDGGKVVYHIDVHNKSQSFANNIALTDEVSNIFVDTNLGRSERAFTDWKVEYKAGDSKTVVMANTRKIYHPANNSDIDAVMDIAPEDTVTFTVTAKVQDHAISTITNTAVITDADGASQEDDAVVEPAPTSTRVSKVSVEEKYTPNQPLSFVLTIANTSSNYIDDMIVVDDMSTVQVKYIDGTTGPAFIPGTISFTPKVVPAGSLTAKGSETRYKVDIAPKSTVTFDVTGTVNEHATSDIQNIAQLNGNDVKSNWVPTVAAKVKGTLTAVEEEYVPGNTIEYHLTLANDSDGIAKNVYLLTQFNKASGTYIDGHEDNAFDSWTIKAVTEGVDTTSGTFTDDSDIATSINIAPHGKVEYTIVAIVNQDMLTPIDLRTFFLDSTINIPGTGAARQLAKQIEVGTSGKLEVLQIPPVGSQLSVVKTVEKASYTDDDKTVQYQLSVNNTGGGNAPNVTLFDDIAGLQNTKGIDVFTDWVITGREFEEGRLIDHFTIKGDQNNKNNLNVIKNMKSNGRNNIEMMIVATINKHLDDDITNIFKATEENGKVTQDEATTHIKKIPDNTGELDLTKRATKTDAQVGDVVEYEIIVDNNNESYFNNVVVDDRFPAGFQYVPDSTEMVLSGADGEFETSDDVVVSAEPTLSGSLQFPQVDFDPYEKLRIRYLMRVSIGVTFGKYVNTAVAKVDNSNVSNTGSATVEIEADKLFDTASIIGKVFEDLNGDGFQADATADDIELTTTVKLQDYIAGSTTLEVNGHTVVVDDENTVPAIDGIHIDELYGQSKNRTLKQSNKAYIQFKTRTMTPFLLVIETDNGTTITFDAQGKIQRHLEGDVKEELSAEELNVTRNLYKAPDGYLWEIVIENLGVYEDGIPGARLITTEGIKIETDEYGRYHVPDQWVTDKKGRNFLVKLDSDSLPTGMTVISENPKVKRITPHALAKFNFSVQAKTSAGNSQKKKPISS</sequence>
<name>A0A2T3JQZ2_9GAMM</name>
<evidence type="ECO:0000259" key="2">
    <source>
        <dbReference type="Pfam" id="PF01345"/>
    </source>
</evidence>
<evidence type="ECO:0000256" key="1">
    <source>
        <dbReference type="SAM" id="SignalP"/>
    </source>
</evidence>
<dbReference type="Gene3D" id="2.60.40.740">
    <property type="match status" value="3"/>
</dbReference>
<dbReference type="RefSeq" id="WP_107240946.1">
    <property type="nucleotide sequence ID" value="NZ_PYMJ01000001.1"/>
</dbReference>
<dbReference type="InterPro" id="IPR001434">
    <property type="entry name" value="OmcB-like_DUF11"/>
</dbReference>
<organism evidence="3 4">
    <name type="scientific">Photobacterium frigidiphilum</name>
    <dbReference type="NCBI Taxonomy" id="264736"/>
    <lineage>
        <taxon>Bacteria</taxon>
        <taxon>Pseudomonadati</taxon>
        <taxon>Pseudomonadota</taxon>
        <taxon>Gammaproteobacteria</taxon>
        <taxon>Vibrionales</taxon>
        <taxon>Vibrionaceae</taxon>
        <taxon>Photobacterium</taxon>
    </lineage>
</organism>
<dbReference type="SUPFAM" id="SSF49401">
    <property type="entry name" value="Bacterial adhesins"/>
    <property type="match status" value="1"/>
</dbReference>
<evidence type="ECO:0000313" key="3">
    <source>
        <dbReference type="EMBL" id="PSU51486.1"/>
    </source>
</evidence>
<feature type="chain" id="PRO_5015587521" description="DUF11 domain-containing protein" evidence="1">
    <location>
        <begin position="29"/>
        <end position="3408"/>
    </location>
</feature>
<dbReference type="OrthoDB" id="28717at2"/>
<dbReference type="InterPro" id="IPR008966">
    <property type="entry name" value="Adhesion_dom_sf"/>
</dbReference>
<keyword evidence="1" id="KW-0732">Signal</keyword>
<dbReference type="Pfam" id="PF01345">
    <property type="entry name" value="DUF11"/>
    <property type="match status" value="5"/>
</dbReference>
<dbReference type="EMBL" id="PYMJ01000001">
    <property type="protein sequence ID" value="PSU51486.1"/>
    <property type="molecule type" value="Genomic_DNA"/>
</dbReference>
<gene>
    <name evidence="3" type="ORF">C9J12_00625</name>
</gene>